<evidence type="ECO:0000313" key="3">
    <source>
        <dbReference type="Proteomes" id="UP001189429"/>
    </source>
</evidence>
<feature type="compositionally biased region" description="Basic and acidic residues" evidence="1">
    <location>
        <begin position="16"/>
        <end position="26"/>
    </location>
</feature>
<dbReference type="Proteomes" id="UP001189429">
    <property type="component" value="Unassembled WGS sequence"/>
</dbReference>
<feature type="non-terminal residue" evidence="2">
    <location>
        <position position="1"/>
    </location>
</feature>
<name>A0ABN9SNE7_9DINO</name>
<comment type="caution">
    <text evidence="2">The sequence shown here is derived from an EMBL/GenBank/DDBJ whole genome shotgun (WGS) entry which is preliminary data.</text>
</comment>
<sequence>APPWCRTRVHDARLLSHPPRPVDARPARVPGACRRRASPRTAWPRRLPGAALRAAVTRALALPARALAGVRAPSGWRRGMPGARRSRWTW</sequence>
<keyword evidence="3" id="KW-1185">Reference proteome</keyword>
<protein>
    <submittedName>
        <fullName evidence="2">Uncharacterized protein</fullName>
    </submittedName>
</protein>
<feature type="non-terminal residue" evidence="2">
    <location>
        <position position="90"/>
    </location>
</feature>
<proteinExistence type="predicted"/>
<evidence type="ECO:0000313" key="2">
    <source>
        <dbReference type="EMBL" id="CAK0833369.1"/>
    </source>
</evidence>
<organism evidence="2 3">
    <name type="scientific">Prorocentrum cordatum</name>
    <dbReference type="NCBI Taxonomy" id="2364126"/>
    <lineage>
        <taxon>Eukaryota</taxon>
        <taxon>Sar</taxon>
        <taxon>Alveolata</taxon>
        <taxon>Dinophyceae</taxon>
        <taxon>Prorocentrales</taxon>
        <taxon>Prorocentraceae</taxon>
        <taxon>Prorocentrum</taxon>
    </lineage>
</organism>
<reference evidence="2" key="1">
    <citation type="submission" date="2023-10" db="EMBL/GenBank/DDBJ databases">
        <authorList>
            <person name="Chen Y."/>
            <person name="Shah S."/>
            <person name="Dougan E. K."/>
            <person name="Thang M."/>
            <person name="Chan C."/>
        </authorList>
    </citation>
    <scope>NUCLEOTIDE SEQUENCE [LARGE SCALE GENOMIC DNA]</scope>
</reference>
<gene>
    <name evidence="2" type="ORF">PCOR1329_LOCUS31090</name>
</gene>
<evidence type="ECO:0000256" key="1">
    <source>
        <dbReference type="SAM" id="MobiDB-lite"/>
    </source>
</evidence>
<accession>A0ABN9SNE7</accession>
<dbReference type="EMBL" id="CAUYUJ010012136">
    <property type="protein sequence ID" value="CAK0833369.1"/>
    <property type="molecule type" value="Genomic_DNA"/>
</dbReference>
<feature type="region of interest" description="Disordered" evidence="1">
    <location>
        <begin position="16"/>
        <end position="41"/>
    </location>
</feature>